<feature type="non-terminal residue" evidence="2">
    <location>
        <position position="88"/>
    </location>
</feature>
<evidence type="ECO:0000313" key="3">
    <source>
        <dbReference type="Proteomes" id="UP000054538"/>
    </source>
</evidence>
<name>A0A0D0CML4_9AGAM</name>
<accession>A0A0D0CML4</accession>
<dbReference type="Proteomes" id="UP000054538">
    <property type="component" value="Unassembled WGS sequence"/>
</dbReference>
<evidence type="ECO:0000256" key="1">
    <source>
        <dbReference type="SAM" id="MobiDB-lite"/>
    </source>
</evidence>
<dbReference type="AlphaFoldDB" id="A0A0D0CML4"/>
<reference evidence="3" key="2">
    <citation type="submission" date="2015-01" db="EMBL/GenBank/DDBJ databases">
        <title>Evolutionary Origins and Diversification of the Mycorrhizal Mutualists.</title>
        <authorList>
            <consortium name="DOE Joint Genome Institute"/>
            <consortium name="Mycorrhizal Genomics Consortium"/>
            <person name="Kohler A."/>
            <person name="Kuo A."/>
            <person name="Nagy L.G."/>
            <person name="Floudas D."/>
            <person name="Copeland A."/>
            <person name="Barry K.W."/>
            <person name="Cichocki N."/>
            <person name="Veneault-Fourrey C."/>
            <person name="LaButti K."/>
            <person name="Lindquist E.A."/>
            <person name="Lipzen A."/>
            <person name="Lundell T."/>
            <person name="Morin E."/>
            <person name="Murat C."/>
            <person name="Riley R."/>
            <person name="Ohm R."/>
            <person name="Sun H."/>
            <person name="Tunlid A."/>
            <person name="Henrissat B."/>
            <person name="Grigoriev I.V."/>
            <person name="Hibbett D.S."/>
            <person name="Martin F."/>
        </authorList>
    </citation>
    <scope>NUCLEOTIDE SEQUENCE [LARGE SCALE GENOMIC DNA]</scope>
    <source>
        <strain evidence="3">Ve08.2h10</strain>
    </source>
</reference>
<keyword evidence="3" id="KW-1185">Reference proteome</keyword>
<proteinExistence type="predicted"/>
<dbReference type="InParanoid" id="A0A0D0CML4"/>
<sequence>MSTQCYQSQFGMEAKSNAAGQVRFDDNTMEINPPSSLDHFLPLSIQSQISSGDFSTPPGLAGHLPGSLEFQPPPVPTDLNATLPEDLG</sequence>
<dbReference type="HOGENOM" id="CLU_2655233_0_0_1"/>
<protein>
    <submittedName>
        <fullName evidence="2">Uncharacterized protein</fullName>
    </submittedName>
</protein>
<dbReference type="EMBL" id="KN831624">
    <property type="protein sequence ID" value="KIK71816.1"/>
    <property type="molecule type" value="Genomic_DNA"/>
</dbReference>
<evidence type="ECO:0000313" key="2">
    <source>
        <dbReference type="EMBL" id="KIK71816.1"/>
    </source>
</evidence>
<reference evidence="2 3" key="1">
    <citation type="submission" date="2014-04" db="EMBL/GenBank/DDBJ databases">
        <authorList>
            <consortium name="DOE Joint Genome Institute"/>
            <person name="Kuo A."/>
            <person name="Kohler A."/>
            <person name="Jargeat P."/>
            <person name="Nagy L.G."/>
            <person name="Floudas D."/>
            <person name="Copeland A."/>
            <person name="Barry K.W."/>
            <person name="Cichocki N."/>
            <person name="Veneault-Fourrey C."/>
            <person name="LaButti K."/>
            <person name="Lindquist E.A."/>
            <person name="Lipzen A."/>
            <person name="Lundell T."/>
            <person name="Morin E."/>
            <person name="Murat C."/>
            <person name="Sun H."/>
            <person name="Tunlid A."/>
            <person name="Henrissat B."/>
            <person name="Grigoriev I.V."/>
            <person name="Hibbett D.S."/>
            <person name="Martin F."/>
            <person name="Nordberg H.P."/>
            <person name="Cantor M.N."/>
            <person name="Hua S.X."/>
        </authorList>
    </citation>
    <scope>NUCLEOTIDE SEQUENCE [LARGE SCALE GENOMIC DNA]</scope>
    <source>
        <strain evidence="2 3">Ve08.2h10</strain>
    </source>
</reference>
<organism evidence="2 3">
    <name type="scientific">Paxillus rubicundulus Ve08.2h10</name>
    <dbReference type="NCBI Taxonomy" id="930991"/>
    <lineage>
        <taxon>Eukaryota</taxon>
        <taxon>Fungi</taxon>
        <taxon>Dikarya</taxon>
        <taxon>Basidiomycota</taxon>
        <taxon>Agaricomycotina</taxon>
        <taxon>Agaricomycetes</taxon>
        <taxon>Agaricomycetidae</taxon>
        <taxon>Boletales</taxon>
        <taxon>Paxilineae</taxon>
        <taxon>Paxillaceae</taxon>
        <taxon>Paxillus</taxon>
    </lineage>
</organism>
<gene>
    <name evidence="2" type="ORF">PAXRUDRAFT_22795</name>
</gene>
<feature type="region of interest" description="Disordered" evidence="1">
    <location>
        <begin position="48"/>
        <end position="88"/>
    </location>
</feature>